<dbReference type="InterPro" id="IPR029058">
    <property type="entry name" value="AB_hydrolase_fold"/>
</dbReference>
<evidence type="ECO:0000259" key="2">
    <source>
        <dbReference type="Pfam" id="PF00561"/>
    </source>
</evidence>
<dbReference type="Pfam" id="PF00561">
    <property type="entry name" value="Abhydrolase_1"/>
    <property type="match status" value="1"/>
</dbReference>
<dbReference type="RefSeq" id="WP_085760199.1">
    <property type="nucleotide sequence ID" value="NZ_CP019343.1"/>
</dbReference>
<dbReference type="AlphaFoldDB" id="A0A1X9NEM3"/>
<keyword evidence="4" id="KW-1185">Reference proteome</keyword>
<proteinExistence type="predicted"/>
<dbReference type="PRINTS" id="PR00111">
    <property type="entry name" value="ABHYDROLASE"/>
</dbReference>
<reference evidence="3 4" key="1">
    <citation type="submission" date="2016-11" db="EMBL/GenBank/DDBJ databases">
        <title>Trade-off between light-utilization and light-protection in marine flavobacteria.</title>
        <authorList>
            <person name="Kumagai Y."/>
        </authorList>
    </citation>
    <scope>NUCLEOTIDE SEQUENCE [LARGE SCALE GENOMIC DNA]</scope>
    <source>
        <strain evidence="3 4">NBRC 107125</strain>
    </source>
</reference>
<dbReference type="Gene3D" id="3.40.50.1820">
    <property type="entry name" value="alpha/beta hydrolase"/>
    <property type="match status" value="1"/>
</dbReference>
<evidence type="ECO:0000256" key="1">
    <source>
        <dbReference type="ARBA" id="ARBA00022801"/>
    </source>
</evidence>
<dbReference type="KEGG" id="osg:BST96_18995"/>
<organism evidence="3 4">
    <name type="scientific">Oceanicoccus sagamiensis</name>
    <dbReference type="NCBI Taxonomy" id="716816"/>
    <lineage>
        <taxon>Bacteria</taxon>
        <taxon>Pseudomonadati</taxon>
        <taxon>Pseudomonadota</taxon>
        <taxon>Gammaproteobacteria</taxon>
        <taxon>Cellvibrionales</taxon>
        <taxon>Spongiibacteraceae</taxon>
        <taxon>Oceanicoccus</taxon>
    </lineage>
</organism>
<evidence type="ECO:0000313" key="4">
    <source>
        <dbReference type="Proteomes" id="UP000193450"/>
    </source>
</evidence>
<keyword evidence="1 3" id="KW-0378">Hydrolase</keyword>
<evidence type="ECO:0000313" key="3">
    <source>
        <dbReference type="EMBL" id="ARN75996.1"/>
    </source>
</evidence>
<dbReference type="OrthoDB" id="9808398at2"/>
<dbReference type="InterPro" id="IPR000073">
    <property type="entry name" value="AB_hydrolase_1"/>
</dbReference>
<dbReference type="Proteomes" id="UP000193450">
    <property type="component" value="Chromosome"/>
</dbReference>
<name>A0A1X9NEM3_9GAMM</name>
<dbReference type="GO" id="GO:0016787">
    <property type="term" value="F:hydrolase activity"/>
    <property type="evidence" value="ECO:0007669"/>
    <property type="project" value="UniProtKB-KW"/>
</dbReference>
<dbReference type="EMBL" id="CP019343">
    <property type="protein sequence ID" value="ARN75996.1"/>
    <property type="molecule type" value="Genomic_DNA"/>
</dbReference>
<dbReference type="PANTHER" id="PTHR46118">
    <property type="entry name" value="PROTEIN ABHD11"/>
    <property type="match status" value="1"/>
</dbReference>
<dbReference type="STRING" id="716816.BST96_18995"/>
<accession>A0A1X9NEM3</accession>
<gene>
    <name evidence="3" type="ORF">BST96_18995</name>
</gene>
<feature type="domain" description="AB hydrolase-1" evidence="2">
    <location>
        <begin position="16"/>
        <end position="244"/>
    </location>
</feature>
<dbReference type="PANTHER" id="PTHR46118:SF4">
    <property type="entry name" value="PROTEIN ABHD11"/>
    <property type="match status" value="1"/>
</dbReference>
<dbReference type="SUPFAM" id="SSF53474">
    <property type="entry name" value="alpha/beta-Hydrolases"/>
    <property type="match status" value="1"/>
</dbReference>
<protein>
    <submittedName>
        <fullName evidence="3">Alpha/beta hydrolase</fullName>
    </submittedName>
</protein>
<sequence length="258" mass="28669">MSNPVLHYSVSGEGEPLILLHGLFGMGDNLTSIAKALAGLFTVYQLDLRNHGRSFWADSMRFPEMAADVLAFMDAKAIDHAHLLGHSLGGKVAMQLALSAPERVGRLVVADMAPVYYGGNHDEVFAAINALDLASLASRRDADELLTSYIEEDGVRLFLLKSLYKNEAGQFQWRLNTRVLESRYDDLRQALEAEQPFTGPTLFIKGELSPYIKTDYRDAIESLFSQAQLKIIQNTGHWLHAEKPVAFNNVVKQFLTAS</sequence>